<comment type="caution">
    <text evidence="6">The sequence shown here is derived from an EMBL/GenBank/DDBJ whole genome shotgun (WGS) entry which is preliminary data.</text>
</comment>
<dbReference type="STRING" id="1089455.MOPEL_113_00200"/>
<dbReference type="GO" id="GO:0051301">
    <property type="term" value="P:cell division"/>
    <property type="evidence" value="ECO:0007669"/>
    <property type="project" value="UniProtKB-KW"/>
</dbReference>
<evidence type="ECO:0000256" key="2">
    <source>
        <dbReference type="ARBA" id="ARBA00022840"/>
    </source>
</evidence>
<keyword evidence="7" id="KW-1185">Reference proteome</keyword>
<dbReference type="Proteomes" id="UP000004367">
    <property type="component" value="Unassembled WGS sequence"/>
</dbReference>
<evidence type="ECO:0000256" key="4">
    <source>
        <dbReference type="SAM" id="MobiDB-lite"/>
    </source>
</evidence>
<gene>
    <name evidence="6" type="primary">ftsK</name>
    <name evidence="6" type="ORF">MOPEL_113_00200</name>
</gene>
<feature type="region of interest" description="Disordered" evidence="4">
    <location>
        <begin position="1032"/>
        <end position="1053"/>
    </location>
</feature>
<evidence type="ECO:0000313" key="6">
    <source>
        <dbReference type="EMBL" id="GAB49340.1"/>
    </source>
</evidence>
<dbReference type="SUPFAM" id="SSF52540">
    <property type="entry name" value="P-loop containing nucleoside triphosphate hydrolases"/>
    <property type="match status" value="2"/>
</dbReference>
<keyword evidence="1 3" id="KW-0547">Nucleotide-binding</keyword>
<evidence type="ECO:0000256" key="1">
    <source>
        <dbReference type="ARBA" id="ARBA00022741"/>
    </source>
</evidence>
<evidence type="ECO:0000259" key="5">
    <source>
        <dbReference type="PROSITE" id="PS50901"/>
    </source>
</evidence>
<evidence type="ECO:0000313" key="7">
    <source>
        <dbReference type="Proteomes" id="UP000004367"/>
    </source>
</evidence>
<accession>H5UUD2</accession>
<keyword evidence="6" id="KW-0132">Cell division</keyword>
<feature type="domain" description="FtsK" evidence="5">
    <location>
        <begin position="403"/>
        <end position="590"/>
    </location>
</feature>
<dbReference type="InterPro" id="IPR027417">
    <property type="entry name" value="P-loop_NTPase"/>
</dbReference>
<dbReference type="EMBL" id="BAFE01000084">
    <property type="protein sequence ID" value="GAB49340.1"/>
    <property type="molecule type" value="Genomic_DNA"/>
</dbReference>
<feature type="binding site" evidence="3">
    <location>
        <begin position="421"/>
        <end position="428"/>
    </location>
    <ligand>
        <name>ATP</name>
        <dbReference type="ChEBI" id="CHEBI:30616"/>
    </ligand>
</feature>
<dbReference type="Pfam" id="PF01580">
    <property type="entry name" value="FtsK_SpoIIIE"/>
    <property type="match status" value="2"/>
</dbReference>
<sequence length="1304" mass="135866">MSHGVRGLVGGPDGEDLVVRAAAWDLPVPPGGVLDPGCDLLAMPFGVVELVVEAGLGAGSVHRLDVGTYRCGPAPEDDVRMPSGETWTLDVRCGGEVVVEVGGERWQWRLDETRRIAGVDVQARWCRGPAAPGVRPRPLRGRSLADVLLDRVAGVPLVDDDPTWHLGRPAGDPTGWVAVPLAEEPVLVVGGRFARAAVRGLLGRVLATDPRLRVTLLAPGLTSDLRATWAWLRWLPQARCGDERFVRVGFDEESCARWSAELAARGEEAGRPDLVVVDGHVADVAALARPGLAAVVVDDGLVPPADGTPAADAGVLMLDVPGPRARLIGLGGRSLDTEVDLPETGWADRLARTLSRATDETPPAGRLLDLLGVDARDVDALVRRWQEPPTARVPLGTDPDVPGVPVVVDLAADGPHALVGGTTGAGKSELLQTLVAGLALANPPSAMSFLLVDYKGGAAFAACAGLPHTVGVVTDLDAALTRRALASLSAEIRRRERLLADAGAVDLAGYLAAGHGPLARLVIVVDEFATLAAELPEFVDGLVDIARRGRSLGLHLVLATQRPAGAVSADIRANTTLRIALRVAEAADSVDVIGVPDAVTIPEASPGRALVRVGQNPPVALRTARVTTPGPATEASFAPYEFGEPLSPPLTDDGRPSSDLAVLAATTTAAAERAGLALPPRPWLPPLPATVDLAECEAQAASDGTDGSGGRRLVPFGLEDRPERQQRSAAVLDLDGGAPLAVVGGARSGRSSLLATLAASVAARLTLAEAHVHAIDAGAQGLAALEGLPGVGVVAGRDDPGRVERLVVRLTAELDRRLQRLGARRWRDAAEQRVEHDPGEAPWPSVLLLVDRWDLLTEAAEISGDRATLGALERLATEGGRAGILVVASGDRTMLTGRLTSVFPDRLVLRLADLQDYLAVGLPGAAGHGEPGRGWRGADMVETQAADVGDLLRLVGALPDGLGVAGEGGPFRIDRLPGFVTRADVPVARADAGSGPEADGSDEATGAAGSRVSGDGTVNDIAARRGFDRPLRLVSSTSTSTSGETRESVPAPIPFPTVRGTVWDVADDRSGFDADAWSAPPAPLVTPRRGDLLVAVGGDELGPMSIDADEHGPCALVTGRRRSGRSGVLLTLVESALLEGWEVVVVTARRSPLLDVPARTGGRVHGPVRRDEDAERMLAVVDRCLASGRRMLLVADDVDLLPDGELLDALGDLPGMFRDSGSLFVASSEAEEIVGAFRGPAPMLRRARCGVMLAPQGPEDGEAFGVRLRRAQYGPALPVGAGYLVLDGLPERVQVVRSSFFPEP</sequence>
<feature type="binding site" evidence="3">
    <location>
        <begin position="744"/>
        <end position="751"/>
    </location>
    <ligand>
        <name>ATP</name>
        <dbReference type="ChEBI" id="CHEBI:30616"/>
    </ligand>
</feature>
<protein>
    <submittedName>
        <fullName evidence="6">Cell division FtsK</fullName>
    </submittedName>
</protein>
<dbReference type="InterPro" id="IPR050206">
    <property type="entry name" value="FtsK/SpoIIIE/SftA"/>
</dbReference>
<dbReference type="CDD" id="cd01127">
    <property type="entry name" value="TrwB_TraG_TraD_VirD4"/>
    <property type="match status" value="1"/>
</dbReference>
<dbReference type="PANTHER" id="PTHR22683">
    <property type="entry name" value="SPORULATION PROTEIN RELATED"/>
    <property type="match status" value="1"/>
</dbReference>
<proteinExistence type="predicted"/>
<feature type="domain" description="FtsK" evidence="5">
    <location>
        <begin position="727"/>
        <end position="918"/>
    </location>
</feature>
<dbReference type="PROSITE" id="PS50901">
    <property type="entry name" value="FTSK"/>
    <property type="match status" value="2"/>
</dbReference>
<dbReference type="Gene3D" id="3.40.50.300">
    <property type="entry name" value="P-loop containing nucleotide triphosphate hydrolases"/>
    <property type="match status" value="3"/>
</dbReference>
<name>H5UUD2_9MICO</name>
<dbReference type="SMART" id="SM00382">
    <property type="entry name" value="AAA"/>
    <property type="match status" value="3"/>
</dbReference>
<keyword evidence="6" id="KW-0131">Cell cycle</keyword>
<organism evidence="6 7">
    <name type="scientific">Mobilicoccus pelagius NBRC 104925</name>
    <dbReference type="NCBI Taxonomy" id="1089455"/>
    <lineage>
        <taxon>Bacteria</taxon>
        <taxon>Bacillati</taxon>
        <taxon>Actinomycetota</taxon>
        <taxon>Actinomycetes</taxon>
        <taxon>Micrococcales</taxon>
        <taxon>Dermatophilaceae</taxon>
        <taxon>Mobilicoccus</taxon>
    </lineage>
</organism>
<feature type="region of interest" description="Disordered" evidence="4">
    <location>
        <begin position="990"/>
        <end position="1018"/>
    </location>
</feature>
<dbReference type="InterPro" id="IPR003593">
    <property type="entry name" value="AAA+_ATPase"/>
</dbReference>
<keyword evidence="2 3" id="KW-0067">ATP-binding</keyword>
<dbReference type="OrthoDB" id="9807790at2"/>
<dbReference type="PANTHER" id="PTHR22683:SF1">
    <property type="entry name" value="TYPE VII SECRETION SYSTEM PROTEIN ESSC"/>
    <property type="match status" value="1"/>
</dbReference>
<dbReference type="eggNOG" id="COG1674">
    <property type="taxonomic scope" value="Bacteria"/>
</dbReference>
<evidence type="ECO:0000256" key="3">
    <source>
        <dbReference type="PROSITE-ProRule" id="PRU00289"/>
    </source>
</evidence>
<dbReference type="InterPro" id="IPR002543">
    <property type="entry name" value="FtsK_dom"/>
</dbReference>
<dbReference type="GO" id="GO:0003677">
    <property type="term" value="F:DNA binding"/>
    <property type="evidence" value="ECO:0007669"/>
    <property type="project" value="InterPro"/>
</dbReference>
<dbReference type="GO" id="GO:0005524">
    <property type="term" value="F:ATP binding"/>
    <property type="evidence" value="ECO:0007669"/>
    <property type="project" value="UniProtKB-UniRule"/>
</dbReference>
<reference evidence="6 7" key="1">
    <citation type="submission" date="2012-02" db="EMBL/GenBank/DDBJ databases">
        <title>Whole genome shotgun sequence of Mobilicoccus pelagius NBRC 104925.</title>
        <authorList>
            <person name="Yoshida Y."/>
            <person name="Hosoyama A."/>
            <person name="Tsuchikane K."/>
            <person name="Katsumata H."/>
            <person name="Yamazaki S."/>
            <person name="Fujita N."/>
        </authorList>
    </citation>
    <scope>NUCLEOTIDE SEQUENCE [LARGE SCALE GENOMIC DNA]</scope>
    <source>
        <strain evidence="6 7">NBRC 104925</strain>
    </source>
</reference>